<dbReference type="GO" id="GO:0044027">
    <property type="term" value="P:negative regulation of gene expression via chromosomal CpG island methylation"/>
    <property type="evidence" value="ECO:0007669"/>
    <property type="project" value="TreeGrafter"/>
</dbReference>
<dbReference type="OrthoDB" id="1730878at2759"/>
<gene>
    <name evidence="2" type="ORF">CMV_001495</name>
</gene>
<feature type="compositionally biased region" description="Acidic residues" evidence="1">
    <location>
        <begin position="171"/>
        <end position="190"/>
    </location>
</feature>
<protein>
    <submittedName>
        <fullName evidence="2">Uncharacterized protein</fullName>
    </submittedName>
</protein>
<comment type="caution">
    <text evidence="2">The sequence shown here is derived from an EMBL/GenBank/DDBJ whole genome shotgun (WGS) entry which is preliminary data.</text>
</comment>
<accession>A0A8J4RZT6</accession>
<dbReference type="EMBL" id="JRKL02000093">
    <property type="protein sequence ID" value="KAF3975245.1"/>
    <property type="molecule type" value="Genomic_DNA"/>
</dbReference>
<evidence type="ECO:0000256" key="1">
    <source>
        <dbReference type="SAM" id="MobiDB-lite"/>
    </source>
</evidence>
<proteinExistence type="predicted"/>
<dbReference type="GO" id="GO:0005634">
    <property type="term" value="C:nucleus"/>
    <property type="evidence" value="ECO:0007669"/>
    <property type="project" value="TreeGrafter"/>
</dbReference>
<evidence type="ECO:0000313" key="3">
    <source>
        <dbReference type="Proteomes" id="UP000737018"/>
    </source>
</evidence>
<dbReference type="AlphaFoldDB" id="A0A8J4RZT6"/>
<sequence>MLTLRLLKESLIISARLWRCLKLWMKVPILHLNGIIEPWIRHSSCEASSTISCECDMNGVELEEVSQVQDHPNPEVTLLNLYSSCGARSIGLCLGTDLFSLYFVTRWAVNLNQYACESLKLNHPEIEVRNESAEDFLLLLEKWEKSCYYFSLIKSNDVLQEYANLFGTENVADDGSGDDNDSDEGDGEDEEVFEVETELKRKKHEKVFANLEPEVKVPVNQDQNHVVEPQTTLEEAVELLRRLMEEVRKNQLANYKSNGEEFKDADADRNNNFENLFGNFREEQAPIQDDKAGSAGMALVINIAKALLKHKFNFSF</sequence>
<organism evidence="2 3">
    <name type="scientific">Castanea mollissima</name>
    <name type="common">Chinese chestnut</name>
    <dbReference type="NCBI Taxonomy" id="60419"/>
    <lineage>
        <taxon>Eukaryota</taxon>
        <taxon>Viridiplantae</taxon>
        <taxon>Streptophyta</taxon>
        <taxon>Embryophyta</taxon>
        <taxon>Tracheophyta</taxon>
        <taxon>Spermatophyta</taxon>
        <taxon>Magnoliopsida</taxon>
        <taxon>eudicotyledons</taxon>
        <taxon>Gunneridae</taxon>
        <taxon>Pentapetalae</taxon>
        <taxon>rosids</taxon>
        <taxon>fabids</taxon>
        <taxon>Fagales</taxon>
        <taxon>Fagaceae</taxon>
        <taxon>Castanea</taxon>
    </lineage>
</organism>
<dbReference type="InterPro" id="IPR029063">
    <property type="entry name" value="SAM-dependent_MTases_sf"/>
</dbReference>
<dbReference type="Proteomes" id="UP000737018">
    <property type="component" value="Unassembled WGS sequence"/>
</dbReference>
<name>A0A8J4RZT6_9ROSI</name>
<dbReference type="GO" id="GO:0003677">
    <property type="term" value="F:DNA binding"/>
    <property type="evidence" value="ECO:0007669"/>
    <property type="project" value="TreeGrafter"/>
</dbReference>
<evidence type="ECO:0000313" key="2">
    <source>
        <dbReference type="EMBL" id="KAF3975245.1"/>
    </source>
</evidence>
<dbReference type="GO" id="GO:0003886">
    <property type="term" value="F:DNA (cytosine-5-)-methyltransferase activity"/>
    <property type="evidence" value="ECO:0007669"/>
    <property type="project" value="TreeGrafter"/>
</dbReference>
<dbReference type="InterPro" id="IPR050390">
    <property type="entry name" value="C5-Methyltransferase"/>
</dbReference>
<feature type="region of interest" description="Disordered" evidence="1">
    <location>
        <begin position="170"/>
        <end position="190"/>
    </location>
</feature>
<dbReference type="PANTHER" id="PTHR10629:SF50">
    <property type="entry name" value="DNA (CYTOSINE-5)-METHYLTRANSFERASE CMT3"/>
    <property type="match status" value="1"/>
</dbReference>
<reference evidence="2" key="1">
    <citation type="submission" date="2020-03" db="EMBL/GenBank/DDBJ databases">
        <title>Castanea mollissima Vanexum genome sequencing.</title>
        <authorList>
            <person name="Staton M."/>
        </authorList>
    </citation>
    <scope>NUCLEOTIDE SEQUENCE</scope>
    <source>
        <tissue evidence="2">Leaf</tissue>
    </source>
</reference>
<dbReference type="PANTHER" id="PTHR10629">
    <property type="entry name" value="CYTOSINE-SPECIFIC METHYLTRANSFERASE"/>
    <property type="match status" value="1"/>
</dbReference>
<keyword evidence="3" id="KW-1185">Reference proteome</keyword>
<dbReference type="Gene3D" id="3.40.50.150">
    <property type="entry name" value="Vaccinia Virus protein VP39"/>
    <property type="match status" value="1"/>
</dbReference>